<dbReference type="SUPFAM" id="SSF49503">
    <property type="entry name" value="Cupredoxins"/>
    <property type="match status" value="3"/>
</dbReference>
<dbReference type="InterPro" id="IPR033138">
    <property type="entry name" value="Cu_oxidase_CS"/>
</dbReference>
<dbReference type="InterPro" id="IPR045087">
    <property type="entry name" value="Cu-oxidase_fam"/>
</dbReference>
<keyword evidence="11" id="KW-1185">Reference proteome</keyword>
<comment type="similarity">
    <text evidence="1">Belongs to the multicopper oxidase family.</text>
</comment>
<evidence type="ECO:0000256" key="3">
    <source>
        <dbReference type="ARBA" id="ARBA00023002"/>
    </source>
</evidence>
<evidence type="ECO:0000256" key="5">
    <source>
        <dbReference type="ARBA" id="ARBA00023157"/>
    </source>
</evidence>
<name>A0A165XLG0_9AGAM</name>
<organism evidence="10 11">
    <name type="scientific">Sistotremastrum suecicum HHB10207 ss-3</name>
    <dbReference type="NCBI Taxonomy" id="1314776"/>
    <lineage>
        <taxon>Eukaryota</taxon>
        <taxon>Fungi</taxon>
        <taxon>Dikarya</taxon>
        <taxon>Basidiomycota</taxon>
        <taxon>Agaricomycotina</taxon>
        <taxon>Agaricomycetes</taxon>
        <taxon>Sistotremastrales</taxon>
        <taxon>Sistotremastraceae</taxon>
        <taxon>Sistotremastrum</taxon>
    </lineage>
</organism>
<evidence type="ECO:0000259" key="8">
    <source>
        <dbReference type="Pfam" id="PF07731"/>
    </source>
</evidence>
<dbReference type="GO" id="GO:0005507">
    <property type="term" value="F:copper ion binding"/>
    <property type="evidence" value="ECO:0007669"/>
    <property type="project" value="InterPro"/>
</dbReference>
<dbReference type="Pfam" id="PF00394">
    <property type="entry name" value="Cu-oxidase"/>
    <property type="match status" value="1"/>
</dbReference>
<dbReference type="InterPro" id="IPR002355">
    <property type="entry name" value="Cu_oxidase_Cu_BS"/>
</dbReference>
<dbReference type="GO" id="GO:0010106">
    <property type="term" value="P:cellular response to iron ion starvation"/>
    <property type="evidence" value="ECO:0007669"/>
    <property type="project" value="TreeGrafter"/>
</dbReference>
<keyword evidence="4" id="KW-0186">Copper</keyword>
<dbReference type="PANTHER" id="PTHR11709">
    <property type="entry name" value="MULTI-COPPER OXIDASE"/>
    <property type="match status" value="1"/>
</dbReference>
<sequence length="411" mass="44103">MFQHRTNTEDGVGMVTQCPIVPGESYDYSFDTAGQTGTYWYHSHVSTQYCDGLRGPLVIYDPNDPFADMYDVDDASTVITLGDWYHQPALAEFSDPTIIAPFRLINVSCLTYFTVSLDGHTFTVIEADGVEHQPLVVDSLTIFVGQRYSIVVDASEDVDNYWFRVVPGPSIVNQASSKPADPSLNNAIFRYEGAPVADPTTTATPSTNPLVEASMIPLVNPGAPGGDTPPDVAHVLTIGLDSPNWTINGSSFAPPSVPVLLQILSGASTAQDLLPPGSVLPLPSNSIIEISIPDTGAVSRTHPFHLHGTGFNYVNPPRRDVSSPVPFIPDNAEAEFQVVAVNSGNVTFRFKTDNPGPWILHCHIDWHLKQGLAVVLAEDPAGVVSGPDSVIIPPAWNNLCSAFDASGLPSN</sequence>
<dbReference type="InterPro" id="IPR001117">
    <property type="entry name" value="Cu-oxidase_2nd"/>
</dbReference>
<dbReference type="AlphaFoldDB" id="A0A165XLG0"/>
<dbReference type="STRING" id="1314776.A0A165XLG0"/>
<evidence type="ECO:0000256" key="1">
    <source>
        <dbReference type="ARBA" id="ARBA00010609"/>
    </source>
</evidence>
<gene>
    <name evidence="10" type="ORF">SISSUDRAFT_1037821</name>
</gene>
<dbReference type="Proteomes" id="UP000076798">
    <property type="component" value="Unassembled WGS sequence"/>
</dbReference>
<evidence type="ECO:0000259" key="9">
    <source>
        <dbReference type="Pfam" id="PF07732"/>
    </source>
</evidence>
<dbReference type="InterPro" id="IPR011707">
    <property type="entry name" value="Cu-oxidase-like_N"/>
</dbReference>
<dbReference type="GO" id="GO:0033215">
    <property type="term" value="P:reductive iron assimilation"/>
    <property type="evidence" value="ECO:0007669"/>
    <property type="project" value="TreeGrafter"/>
</dbReference>
<dbReference type="PROSITE" id="PS00079">
    <property type="entry name" value="MULTICOPPER_OXIDASE1"/>
    <property type="match status" value="2"/>
</dbReference>
<dbReference type="OrthoDB" id="2121828at2759"/>
<dbReference type="InterPro" id="IPR008972">
    <property type="entry name" value="Cupredoxin"/>
</dbReference>
<protein>
    <submittedName>
        <fullName evidence="10">Cupredoxin</fullName>
    </submittedName>
</protein>
<feature type="domain" description="Plastocyanin-like" evidence="7">
    <location>
        <begin position="102"/>
        <end position="194"/>
    </location>
</feature>
<dbReference type="GO" id="GO:0004322">
    <property type="term" value="F:ferroxidase activity"/>
    <property type="evidence" value="ECO:0007669"/>
    <property type="project" value="TreeGrafter"/>
</dbReference>
<dbReference type="CDD" id="cd13903">
    <property type="entry name" value="CuRO_3_Tv-LCC_like"/>
    <property type="match status" value="1"/>
</dbReference>
<accession>A0A165XLG0</accession>
<dbReference type="InterPro" id="IPR011706">
    <property type="entry name" value="Cu-oxidase_C"/>
</dbReference>
<feature type="domain" description="Plastocyanin-like" evidence="9">
    <location>
        <begin position="2"/>
        <end position="63"/>
    </location>
</feature>
<dbReference type="PROSITE" id="PS00080">
    <property type="entry name" value="MULTICOPPER_OXIDASE2"/>
    <property type="match status" value="1"/>
</dbReference>
<dbReference type="Pfam" id="PF07732">
    <property type="entry name" value="Cu-oxidase_3"/>
    <property type="match status" value="1"/>
</dbReference>
<proteinExistence type="inferred from homology"/>
<dbReference type="GO" id="GO:0033573">
    <property type="term" value="C:high-affinity iron permease complex"/>
    <property type="evidence" value="ECO:0007669"/>
    <property type="project" value="TreeGrafter"/>
</dbReference>
<evidence type="ECO:0000256" key="2">
    <source>
        <dbReference type="ARBA" id="ARBA00022723"/>
    </source>
</evidence>
<dbReference type="Pfam" id="PF07731">
    <property type="entry name" value="Cu-oxidase_2"/>
    <property type="match status" value="1"/>
</dbReference>
<keyword evidence="3" id="KW-0560">Oxidoreductase</keyword>
<keyword evidence="6" id="KW-0325">Glycoprotein</keyword>
<evidence type="ECO:0000313" key="10">
    <source>
        <dbReference type="EMBL" id="KZT32315.1"/>
    </source>
</evidence>
<keyword evidence="2" id="KW-0479">Metal-binding</keyword>
<evidence type="ECO:0000313" key="11">
    <source>
        <dbReference type="Proteomes" id="UP000076798"/>
    </source>
</evidence>
<evidence type="ECO:0000256" key="4">
    <source>
        <dbReference type="ARBA" id="ARBA00023008"/>
    </source>
</evidence>
<keyword evidence="5" id="KW-1015">Disulfide bond</keyword>
<dbReference type="FunFam" id="2.60.40.420:FF:000045">
    <property type="entry name" value="Laccase 2"/>
    <property type="match status" value="1"/>
</dbReference>
<reference evidence="10 11" key="1">
    <citation type="journal article" date="2016" name="Mol. Biol. Evol.">
        <title>Comparative Genomics of Early-Diverging Mushroom-Forming Fungi Provides Insights into the Origins of Lignocellulose Decay Capabilities.</title>
        <authorList>
            <person name="Nagy L.G."/>
            <person name="Riley R."/>
            <person name="Tritt A."/>
            <person name="Adam C."/>
            <person name="Daum C."/>
            <person name="Floudas D."/>
            <person name="Sun H."/>
            <person name="Yadav J.S."/>
            <person name="Pangilinan J."/>
            <person name="Larsson K.H."/>
            <person name="Matsuura K."/>
            <person name="Barry K."/>
            <person name="Labutti K."/>
            <person name="Kuo R."/>
            <person name="Ohm R.A."/>
            <person name="Bhattacharya S.S."/>
            <person name="Shirouzu T."/>
            <person name="Yoshinaga Y."/>
            <person name="Martin F.M."/>
            <person name="Grigoriev I.V."/>
            <person name="Hibbett D.S."/>
        </authorList>
    </citation>
    <scope>NUCLEOTIDE SEQUENCE [LARGE SCALE GENOMIC DNA]</scope>
    <source>
        <strain evidence="10 11">HHB10207 ss-3</strain>
    </source>
</reference>
<dbReference type="PANTHER" id="PTHR11709:SF511">
    <property type="entry name" value="LACCASE"/>
    <property type="match status" value="1"/>
</dbReference>
<evidence type="ECO:0000259" key="7">
    <source>
        <dbReference type="Pfam" id="PF00394"/>
    </source>
</evidence>
<dbReference type="EMBL" id="KV428352">
    <property type="protein sequence ID" value="KZT32315.1"/>
    <property type="molecule type" value="Genomic_DNA"/>
</dbReference>
<evidence type="ECO:0000256" key="6">
    <source>
        <dbReference type="ARBA" id="ARBA00023180"/>
    </source>
</evidence>
<feature type="domain" description="Plastocyanin-like" evidence="8">
    <location>
        <begin position="253"/>
        <end position="380"/>
    </location>
</feature>
<dbReference type="Gene3D" id="2.60.40.420">
    <property type="entry name" value="Cupredoxins - blue copper proteins"/>
    <property type="match status" value="3"/>
</dbReference>